<dbReference type="PROSITE" id="PS50949">
    <property type="entry name" value="HTH_GNTR"/>
    <property type="match status" value="1"/>
</dbReference>
<evidence type="ECO:0000256" key="1">
    <source>
        <dbReference type="ARBA" id="ARBA00023015"/>
    </source>
</evidence>
<dbReference type="PANTHER" id="PTHR43537:SF24">
    <property type="entry name" value="GLUCONATE OPERON TRANSCRIPTIONAL REPRESSOR"/>
    <property type="match status" value="1"/>
</dbReference>
<keyword evidence="2" id="KW-0238">DNA-binding</keyword>
<dbReference type="InterPro" id="IPR011711">
    <property type="entry name" value="GntR_C"/>
</dbReference>
<dbReference type="EMBL" id="BAAARY010000003">
    <property type="protein sequence ID" value="GAA2515596.1"/>
    <property type="molecule type" value="Genomic_DNA"/>
</dbReference>
<dbReference type="InterPro" id="IPR008920">
    <property type="entry name" value="TF_FadR/GntR_C"/>
</dbReference>
<dbReference type="CDD" id="cd07377">
    <property type="entry name" value="WHTH_GntR"/>
    <property type="match status" value="1"/>
</dbReference>
<dbReference type="PANTHER" id="PTHR43537">
    <property type="entry name" value="TRANSCRIPTIONAL REGULATOR, GNTR FAMILY"/>
    <property type="match status" value="1"/>
</dbReference>
<name>A0ABP6AJ63_9ACTN</name>
<dbReference type="Pfam" id="PF07729">
    <property type="entry name" value="FCD"/>
    <property type="match status" value="1"/>
</dbReference>
<dbReference type="SUPFAM" id="SSF46785">
    <property type="entry name" value="Winged helix' DNA-binding domain"/>
    <property type="match status" value="1"/>
</dbReference>
<proteinExistence type="predicted"/>
<protein>
    <submittedName>
        <fullName evidence="6">FadR/GntR family transcriptional regulator</fullName>
    </submittedName>
</protein>
<dbReference type="SMART" id="SM00895">
    <property type="entry name" value="FCD"/>
    <property type="match status" value="1"/>
</dbReference>
<evidence type="ECO:0000313" key="7">
    <source>
        <dbReference type="Proteomes" id="UP001499978"/>
    </source>
</evidence>
<dbReference type="SUPFAM" id="SSF48008">
    <property type="entry name" value="GntR ligand-binding domain-like"/>
    <property type="match status" value="1"/>
</dbReference>
<keyword evidence="3" id="KW-0804">Transcription</keyword>
<dbReference type="InterPro" id="IPR000524">
    <property type="entry name" value="Tscrpt_reg_HTH_GntR"/>
</dbReference>
<dbReference type="InterPro" id="IPR036390">
    <property type="entry name" value="WH_DNA-bd_sf"/>
</dbReference>
<accession>A0ABP6AJ63</accession>
<dbReference type="Gene3D" id="1.10.10.10">
    <property type="entry name" value="Winged helix-like DNA-binding domain superfamily/Winged helix DNA-binding domain"/>
    <property type="match status" value="1"/>
</dbReference>
<dbReference type="Pfam" id="PF00392">
    <property type="entry name" value="GntR"/>
    <property type="match status" value="1"/>
</dbReference>
<gene>
    <name evidence="6" type="ORF">GCM10010201_10040</name>
</gene>
<sequence>MRAVNPAFPAPEPVVVRPGQTTRPPAYQALADDLRQLITSGRLRPGQRLPTEPELCARSGVSRSTVREALRMLASQSLIVTTRGVFGGSFVAEPCPERLASSLFPAVRLVWSASTRNSARHLELRELIEIPGAGLAAQRRTDAQVVRLLAMAPRPDAAADERLGAYRQFHGALAAAVQNPLYELLARPLHRLCVEVQLASAPVDWTRIADECQELAYRVRDHDVVGAQEAAERHLRHLRGVRVIKPALGPAVG</sequence>
<dbReference type="PRINTS" id="PR00035">
    <property type="entry name" value="HTHGNTR"/>
</dbReference>
<reference evidence="7" key="1">
    <citation type="journal article" date="2019" name="Int. J. Syst. Evol. Microbiol.">
        <title>The Global Catalogue of Microorganisms (GCM) 10K type strain sequencing project: providing services to taxonomists for standard genome sequencing and annotation.</title>
        <authorList>
            <consortium name="The Broad Institute Genomics Platform"/>
            <consortium name="The Broad Institute Genome Sequencing Center for Infectious Disease"/>
            <person name="Wu L."/>
            <person name="Ma J."/>
        </authorList>
    </citation>
    <scope>NUCLEOTIDE SEQUENCE [LARGE SCALE GENOMIC DNA]</scope>
    <source>
        <strain evidence="7">JCM 3367</strain>
    </source>
</reference>
<evidence type="ECO:0000259" key="5">
    <source>
        <dbReference type="PROSITE" id="PS50949"/>
    </source>
</evidence>
<keyword evidence="7" id="KW-1185">Reference proteome</keyword>
<dbReference type="Proteomes" id="UP001499978">
    <property type="component" value="Unassembled WGS sequence"/>
</dbReference>
<dbReference type="SMART" id="SM00345">
    <property type="entry name" value="HTH_GNTR"/>
    <property type="match status" value="1"/>
</dbReference>
<evidence type="ECO:0000313" key="6">
    <source>
        <dbReference type="EMBL" id="GAA2515596.1"/>
    </source>
</evidence>
<evidence type="ECO:0000256" key="3">
    <source>
        <dbReference type="ARBA" id="ARBA00023163"/>
    </source>
</evidence>
<evidence type="ECO:0000256" key="2">
    <source>
        <dbReference type="ARBA" id="ARBA00023125"/>
    </source>
</evidence>
<comment type="caution">
    <text evidence="6">The sequence shown here is derived from an EMBL/GenBank/DDBJ whole genome shotgun (WGS) entry which is preliminary data.</text>
</comment>
<evidence type="ECO:0000256" key="4">
    <source>
        <dbReference type="SAM" id="MobiDB-lite"/>
    </source>
</evidence>
<dbReference type="Gene3D" id="1.20.120.530">
    <property type="entry name" value="GntR ligand-binding domain-like"/>
    <property type="match status" value="1"/>
</dbReference>
<dbReference type="InterPro" id="IPR036388">
    <property type="entry name" value="WH-like_DNA-bd_sf"/>
</dbReference>
<organism evidence="6 7">
    <name type="scientific">Pilimelia columellifera subsp. columellifera</name>
    <dbReference type="NCBI Taxonomy" id="706583"/>
    <lineage>
        <taxon>Bacteria</taxon>
        <taxon>Bacillati</taxon>
        <taxon>Actinomycetota</taxon>
        <taxon>Actinomycetes</taxon>
        <taxon>Micromonosporales</taxon>
        <taxon>Micromonosporaceae</taxon>
        <taxon>Pilimelia</taxon>
    </lineage>
</organism>
<feature type="region of interest" description="Disordered" evidence="4">
    <location>
        <begin position="1"/>
        <end position="22"/>
    </location>
</feature>
<feature type="domain" description="HTH gntR-type" evidence="5">
    <location>
        <begin position="24"/>
        <end position="94"/>
    </location>
</feature>
<keyword evidence="1" id="KW-0805">Transcription regulation</keyword>